<evidence type="ECO:0000256" key="14">
    <source>
        <dbReference type="SAM" id="Coils"/>
    </source>
</evidence>
<evidence type="ECO:0000256" key="1">
    <source>
        <dbReference type="ARBA" id="ARBA00000085"/>
    </source>
</evidence>
<evidence type="ECO:0000256" key="7">
    <source>
        <dbReference type="ARBA" id="ARBA00022692"/>
    </source>
</evidence>
<dbReference type="CDD" id="cd00082">
    <property type="entry name" value="HisKA"/>
    <property type="match status" value="1"/>
</dbReference>
<evidence type="ECO:0000256" key="12">
    <source>
        <dbReference type="ARBA" id="ARBA00023012"/>
    </source>
</evidence>
<keyword evidence="6" id="KW-0808">Transferase</keyword>
<feature type="transmembrane region" description="Helical" evidence="15">
    <location>
        <begin position="295"/>
        <end position="317"/>
    </location>
</feature>
<dbReference type="Gene3D" id="3.30.450.20">
    <property type="entry name" value="PAS domain"/>
    <property type="match status" value="2"/>
</dbReference>
<comment type="catalytic activity">
    <reaction evidence="1">
        <text>ATP + protein L-histidine = ADP + protein N-phospho-L-histidine.</text>
        <dbReference type="EC" id="2.7.13.3"/>
    </reaction>
</comment>
<dbReference type="Proteomes" id="UP001597101">
    <property type="component" value="Unassembled WGS sequence"/>
</dbReference>
<dbReference type="InterPro" id="IPR005467">
    <property type="entry name" value="His_kinase_dom"/>
</dbReference>
<dbReference type="InterPro" id="IPR036097">
    <property type="entry name" value="HisK_dim/P_sf"/>
</dbReference>
<keyword evidence="12" id="KW-0902">Two-component regulatory system</keyword>
<keyword evidence="7 15" id="KW-0812">Transmembrane</keyword>
<evidence type="ECO:0000256" key="5">
    <source>
        <dbReference type="ARBA" id="ARBA00022553"/>
    </source>
</evidence>
<dbReference type="EC" id="2.7.13.3" evidence="3"/>
<dbReference type="SUPFAM" id="SSF103190">
    <property type="entry name" value="Sensory domain-like"/>
    <property type="match status" value="1"/>
</dbReference>
<dbReference type="RefSeq" id="WP_377211292.1">
    <property type="nucleotide sequence ID" value="NZ_JBHTJV010000002.1"/>
</dbReference>
<feature type="coiled-coil region" evidence="14">
    <location>
        <begin position="348"/>
        <end position="382"/>
    </location>
</feature>
<evidence type="ECO:0000256" key="6">
    <source>
        <dbReference type="ARBA" id="ARBA00022679"/>
    </source>
</evidence>
<proteinExistence type="predicted"/>
<dbReference type="InterPro" id="IPR004358">
    <property type="entry name" value="Sig_transdc_His_kin-like_C"/>
</dbReference>
<dbReference type="SMART" id="SM00387">
    <property type="entry name" value="HATPase_c"/>
    <property type="match status" value="1"/>
</dbReference>
<dbReference type="PIRSF" id="PIRSF036431">
    <property type="entry name" value="STHK_DctB"/>
    <property type="match status" value="1"/>
</dbReference>
<dbReference type="InterPro" id="IPR017055">
    <property type="entry name" value="Sig_transdc_His_kinase_DctB"/>
</dbReference>
<evidence type="ECO:0000313" key="18">
    <source>
        <dbReference type="Proteomes" id="UP001597101"/>
    </source>
</evidence>
<evidence type="ECO:0000259" key="16">
    <source>
        <dbReference type="PROSITE" id="PS50109"/>
    </source>
</evidence>
<dbReference type="PANTHER" id="PTHR43065:SF46">
    <property type="entry name" value="C4-DICARBOXYLATE TRANSPORT SENSOR PROTEIN DCTB"/>
    <property type="match status" value="1"/>
</dbReference>
<keyword evidence="11 15" id="KW-1133">Transmembrane helix</keyword>
<dbReference type="PANTHER" id="PTHR43065">
    <property type="entry name" value="SENSOR HISTIDINE KINASE"/>
    <property type="match status" value="1"/>
</dbReference>
<keyword evidence="5" id="KW-0597">Phosphoprotein</keyword>
<comment type="subcellular location">
    <subcellularLocation>
        <location evidence="2">Cell membrane</location>
        <topology evidence="2">Multi-pass membrane protein</topology>
    </subcellularLocation>
</comment>
<dbReference type="InterPro" id="IPR033479">
    <property type="entry name" value="dCache_1"/>
</dbReference>
<evidence type="ECO:0000256" key="8">
    <source>
        <dbReference type="ARBA" id="ARBA00022741"/>
    </source>
</evidence>
<evidence type="ECO:0000256" key="11">
    <source>
        <dbReference type="ARBA" id="ARBA00022989"/>
    </source>
</evidence>
<keyword evidence="10 17" id="KW-0067">ATP-binding</keyword>
<keyword evidence="18" id="KW-1185">Reference proteome</keyword>
<comment type="caution">
    <text evidence="17">The sequence shown here is derived from an EMBL/GenBank/DDBJ whole genome shotgun (WGS) entry which is preliminary data.</text>
</comment>
<dbReference type="GO" id="GO:0005524">
    <property type="term" value="F:ATP binding"/>
    <property type="evidence" value="ECO:0007669"/>
    <property type="project" value="UniProtKB-KW"/>
</dbReference>
<dbReference type="Gene3D" id="1.10.287.130">
    <property type="match status" value="1"/>
</dbReference>
<keyword evidence="9" id="KW-0418">Kinase</keyword>
<keyword evidence="4" id="KW-1003">Cell membrane</keyword>
<feature type="transmembrane region" description="Helical" evidence="15">
    <location>
        <begin position="7"/>
        <end position="26"/>
    </location>
</feature>
<dbReference type="InterPro" id="IPR003594">
    <property type="entry name" value="HATPase_dom"/>
</dbReference>
<evidence type="ECO:0000256" key="13">
    <source>
        <dbReference type="ARBA" id="ARBA00023136"/>
    </source>
</evidence>
<dbReference type="Gene3D" id="3.30.565.10">
    <property type="entry name" value="Histidine kinase-like ATPase, C-terminal domain"/>
    <property type="match status" value="1"/>
</dbReference>
<dbReference type="Pfam" id="PF02518">
    <property type="entry name" value="HATPase_c"/>
    <property type="match status" value="1"/>
</dbReference>
<evidence type="ECO:0000256" key="2">
    <source>
        <dbReference type="ARBA" id="ARBA00004651"/>
    </source>
</evidence>
<evidence type="ECO:0000313" key="17">
    <source>
        <dbReference type="EMBL" id="MFD0915450.1"/>
    </source>
</evidence>
<dbReference type="SUPFAM" id="SSF55874">
    <property type="entry name" value="ATPase domain of HSP90 chaperone/DNA topoisomerase II/histidine kinase"/>
    <property type="match status" value="1"/>
</dbReference>
<feature type="domain" description="Histidine kinase" evidence="16">
    <location>
        <begin position="391"/>
        <end position="604"/>
    </location>
</feature>
<sequence>MDRSLTRYVIWSAIALFLAVGTYVAYQITERQFLERDAARNASTLELIRTGLDSTLARYETLPSLLAERGAIKLVLADPTGSDHAAKVNLELKQLADQVDASDIYILNAAGDAIAASNFDKERSFLGKNYAYRPYFTGAISGELTHYFALGTVSLKRGYYFAAPVTIGQRIIGAVVVKIEVDRLENAWRESGADVIVTDANGIIFMASDKGRLFKAIRPLSVETIAAIETSRQYPISQVQELNANLTEATSSDPALLALEQAGTTTTYLASLTALPSANWTLISLRDRNETRGQAFYAVASGVMALLLVMGTIAMLVSRRTRARIEKQREANTRELLEETVETRTRDLNTLNSQLRLEIKEREAAERRLRTTQNELIQAGKLAALGQMSAALSHELNQPLAAVKSYADNAKAYLKRNETQKATSNIERISSMADRMAQLSKNLRTFARKPKEMLDSISLKSAVHGALEIMAPRLKATKARIVNQVHDESMFVRGGDIRLQQVIINLINNALDAMESADKPQVELAAQEFGDEITFTVRDHGPGIPDDVMETLFDPFFTTKPVNEGLGLGLSISYNIIQDFGGSLKARNHPDGGAEFSITLQRAEAMQSAAE</sequence>
<evidence type="ECO:0000256" key="9">
    <source>
        <dbReference type="ARBA" id="ARBA00022777"/>
    </source>
</evidence>
<dbReference type="EMBL" id="JBHTJV010000002">
    <property type="protein sequence ID" value="MFD0915450.1"/>
    <property type="molecule type" value="Genomic_DNA"/>
</dbReference>
<keyword evidence="14" id="KW-0175">Coiled coil</keyword>
<name>A0ABW3FDV2_9HYPH</name>
<dbReference type="InterPro" id="IPR003661">
    <property type="entry name" value="HisK_dim/P_dom"/>
</dbReference>
<dbReference type="Pfam" id="PF00512">
    <property type="entry name" value="HisKA"/>
    <property type="match status" value="1"/>
</dbReference>
<evidence type="ECO:0000256" key="3">
    <source>
        <dbReference type="ARBA" id="ARBA00012438"/>
    </source>
</evidence>
<dbReference type="PRINTS" id="PR00344">
    <property type="entry name" value="BCTRLSENSOR"/>
</dbReference>
<gene>
    <name evidence="17" type="ORF">ACFQ14_03420</name>
</gene>
<dbReference type="SMART" id="SM00388">
    <property type="entry name" value="HisKA"/>
    <property type="match status" value="1"/>
</dbReference>
<organism evidence="17 18">
    <name type="scientific">Pseudahrensia aquimaris</name>
    <dbReference type="NCBI Taxonomy" id="744461"/>
    <lineage>
        <taxon>Bacteria</taxon>
        <taxon>Pseudomonadati</taxon>
        <taxon>Pseudomonadota</taxon>
        <taxon>Alphaproteobacteria</taxon>
        <taxon>Hyphomicrobiales</taxon>
        <taxon>Ahrensiaceae</taxon>
        <taxon>Pseudahrensia</taxon>
    </lineage>
</organism>
<dbReference type="SUPFAM" id="SSF47384">
    <property type="entry name" value="Homodimeric domain of signal transducing histidine kinase"/>
    <property type="match status" value="1"/>
</dbReference>
<accession>A0ABW3FDV2</accession>
<keyword evidence="13 15" id="KW-0472">Membrane</keyword>
<keyword evidence="8" id="KW-0547">Nucleotide-binding</keyword>
<dbReference type="Pfam" id="PF02743">
    <property type="entry name" value="dCache_1"/>
    <property type="match status" value="1"/>
</dbReference>
<dbReference type="InterPro" id="IPR029151">
    <property type="entry name" value="Sensor-like_sf"/>
</dbReference>
<evidence type="ECO:0000256" key="15">
    <source>
        <dbReference type="SAM" id="Phobius"/>
    </source>
</evidence>
<dbReference type="InterPro" id="IPR036890">
    <property type="entry name" value="HATPase_C_sf"/>
</dbReference>
<dbReference type="PROSITE" id="PS50109">
    <property type="entry name" value="HIS_KIN"/>
    <property type="match status" value="1"/>
</dbReference>
<reference evidence="18" key="1">
    <citation type="journal article" date="2019" name="Int. J. Syst. Evol. Microbiol.">
        <title>The Global Catalogue of Microorganisms (GCM) 10K type strain sequencing project: providing services to taxonomists for standard genome sequencing and annotation.</title>
        <authorList>
            <consortium name="The Broad Institute Genomics Platform"/>
            <consortium name="The Broad Institute Genome Sequencing Center for Infectious Disease"/>
            <person name="Wu L."/>
            <person name="Ma J."/>
        </authorList>
    </citation>
    <scope>NUCLEOTIDE SEQUENCE [LARGE SCALE GENOMIC DNA]</scope>
    <source>
        <strain evidence="18">CCUG 60023</strain>
    </source>
</reference>
<evidence type="ECO:0000256" key="10">
    <source>
        <dbReference type="ARBA" id="ARBA00022840"/>
    </source>
</evidence>
<evidence type="ECO:0000256" key="4">
    <source>
        <dbReference type="ARBA" id="ARBA00022475"/>
    </source>
</evidence>
<protein>
    <recommendedName>
        <fullName evidence="3">histidine kinase</fullName>
        <ecNumber evidence="3">2.7.13.3</ecNumber>
    </recommendedName>
</protein>